<dbReference type="InterPro" id="IPR001279">
    <property type="entry name" value="Metallo-B-lactamas"/>
</dbReference>
<feature type="domain" description="Rhodanese" evidence="2">
    <location>
        <begin position="370"/>
        <end position="457"/>
    </location>
</feature>
<dbReference type="SMART" id="SM00849">
    <property type="entry name" value="Lactamase_B"/>
    <property type="match status" value="1"/>
</dbReference>
<dbReference type="PANTHER" id="PTHR43084:SF1">
    <property type="entry name" value="PERSULFIDE DIOXYGENASE ETHE1, MITOCHONDRIAL"/>
    <property type="match status" value="1"/>
</dbReference>
<dbReference type="SMART" id="SM00450">
    <property type="entry name" value="RHOD"/>
    <property type="match status" value="2"/>
</dbReference>
<dbReference type="SUPFAM" id="SSF52821">
    <property type="entry name" value="Rhodanese/Cell cycle control phosphatase"/>
    <property type="match status" value="2"/>
</dbReference>
<proteinExistence type="predicted"/>
<dbReference type="InterPro" id="IPR036873">
    <property type="entry name" value="Rhodanese-like_dom_sf"/>
</dbReference>
<protein>
    <submittedName>
        <fullName evidence="3">MBL fold hydrolase</fullName>
    </submittedName>
</protein>
<dbReference type="GO" id="GO:0050313">
    <property type="term" value="F:sulfur dioxygenase activity"/>
    <property type="evidence" value="ECO:0007669"/>
    <property type="project" value="InterPro"/>
</dbReference>
<organism evidence="3 4">
    <name type="scientific">Pseudonocardia halophobica</name>
    <dbReference type="NCBI Taxonomy" id="29401"/>
    <lineage>
        <taxon>Bacteria</taxon>
        <taxon>Bacillati</taxon>
        <taxon>Actinomycetota</taxon>
        <taxon>Actinomycetes</taxon>
        <taxon>Pseudonocardiales</taxon>
        <taxon>Pseudonocardiaceae</taxon>
        <taxon>Pseudonocardia</taxon>
    </lineage>
</organism>
<dbReference type="Pfam" id="PF00753">
    <property type="entry name" value="Lactamase_B"/>
    <property type="match status" value="1"/>
</dbReference>
<dbReference type="CDD" id="cd00158">
    <property type="entry name" value="RHOD"/>
    <property type="match status" value="2"/>
</dbReference>
<dbReference type="EMBL" id="BSFQ01000048">
    <property type="protein sequence ID" value="GLL15503.1"/>
    <property type="molecule type" value="Genomic_DNA"/>
</dbReference>
<sequence length="479" mass="49710">MVTPTEVRVHAVVDEGLGNSSYLLDLGDGAALVVDPPRDLRAVHTRARAEGLRIRFVADTHLHADFLSGAVQLAHDEGATVLASAAGARRFPHRGLHDGDEVDLGGLRLTALATPGHTDEHVSFLVSDGAAPAGVFTGGSLIVGSAARPDLLGPNRTDDLARAQFASLRRLAALPAATAVWPTHGAGSFCSAPPGAQRTSTIGRELATNPLLRLDEEQGFVEALLGSLGSYPDYFRRLGEINRQGPAVLDTERAGTLTALPASAVRRLRAEGATLVDVRPVVEYAAAHIPGSLSDALRAQFATWLGWVASPDNDIVVVRNPDQDPADIVWPALDIGMERIVGELAGGLDAWTAAGYDIAATRVLRSEQLDPAGLRVLDVRQSSEYLAGHLPGAGHLELGSLTGRVGELVPAPTAVMCGHGERAATAASLLESAGHRDLAVVVGGAQDWADAGGRALVTGADAEPVTAGSPDPATEEAAR</sequence>
<dbReference type="GO" id="GO:0046872">
    <property type="term" value="F:metal ion binding"/>
    <property type="evidence" value="ECO:0007669"/>
    <property type="project" value="UniProtKB-KW"/>
</dbReference>
<dbReference type="GO" id="GO:0016787">
    <property type="term" value="F:hydrolase activity"/>
    <property type="evidence" value="ECO:0007669"/>
    <property type="project" value="UniProtKB-KW"/>
</dbReference>
<dbReference type="InterPro" id="IPR051682">
    <property type="entry name" value="Mito_Persulfide_Diox"/>
</dbReference>
<dbReference type="GO" id="GO:0004792">
    <property type="term" value="F:thiosulfate-cyanide sulfurtransferase activity"/>
    <property type="evidence" value="ECO:0007669"/>
    <property type="project" value="InterPro"/>
</dbReference>
<dbReference type="PROSITE" id="PS00380">
    <property type="entry name" value="RHODANESE_1"/>
    <property type="match status" value="1"/>
</dbReference>
<dbReference type="PROSITE" id="PS50206">
    <property type="entry name" value="RHODANESE_3"/>
    <property type="match status" value="2"/>
</dbReference>
<dbReference type="RefSeq" id="WP_051738208.1">
    <property type="nucleotide sequence ID" value="NZ_BAAAUZ010000062.1"/>
</dbReference>
<gene>
    <name evidence="3" type="ORF">GCM10017577_66540</name>
</gene>
<dbReference type="InterPro" id="IPR044528">
    <property type="entry name" value="POD-like_MBL-fold"/>
</dbReference>
<dbReference type="Gene3D" id="3.60.15.10">
    <property type="entry name" value="Ribonuclease Z/Hydroxyacylglutathione hydrolase-like"/>
    <property type="match status" value="1"/>
</dbReference>
<reference evidence="3" key="1">
    <citation type="journal article" date="2014" name="Int. J. Syst. Evol. Microbiol.">
        <title>Complete genome sequence of Corynebacterium casei LMG S-19264T (=DSM 44701T), isolated from a smear-ripened cheese.</title>
        <authorList>
            <consortium name="US DOE Joint Genome Institute (JGI-PGF)"/>
            <person name="Walter F."/>
            <person name="Albersmeier A."/>
            <person name="Kalinowski J."/>
            <person name="Ruckert C."/>
        </authorList>
    </citation>
    <scope>NUCLEOTIDE SEQUENCE</scope>
    <source>
        <strain evidence="3">VKM Ac-1069</strain>
    </source>
</reference>
<evidence type="ECO:0000259" key="2">
    <source>
        <dbReference type="PROSITE" id="PS50206"/>
    </source>
</evidence>
<dbReference type="InterPro" id="IPR036866">
    <property type="entry name" value="RibonucZ/Hydroxyglut_hydro"/>
</dbReference>
<keyword evidence="3" id="KW-0378">Hydrolase</keyword>
<accession>A0A9W6UFB3</accession>
<comment type="caution">
    <text evidence="3">The sequence shown here is derived from an EMBL/GenBank/DDBJ whole genome shotgun (WGS) entry which is preliminary data.</text>
</comment>
<dbReference type="GO" id="GO:0070813">
    <property type="term" value="P:hydrogen sulfide metabolic process"/>
    <property type="evidence" value="ECO:0007669"/>
    <property type="project" value="TreeGrafter"/>
</dbReference>
<dbReference type="AlphaFoldDB" id="A0A9W6UFB3"/>
<feature type="domain" description="Rhodanese" evidence="2">
    <location>
        <begin position="269"/>
        <end position="360"/>
    </location>
</feature>
<dbReference type="Gene3D" id="3.40.250.10">
    <property type="entry name" value="Rhodanese-like domain"/>
    <property type="match status" value="2"/>
</dbReference>
<dbReference type="GO" id="GO:0006749">
    <property type="term" value="P:glutathione metabolic process"/>
    <property type="evidence" value="ECO:0007669"/>
    <property type="project" value="InterPro"/>
</dbReference>
<reference evidence="3" key="2">
    <citation type="submission" date="2023-01" db="EMBL/GenBank/DDBJ databases">
        <authorList>
            <person name="Sun Q."/>
            <person name="Evtushenko L."/>
        </authorList>
    </citation>
    <scope>NUCLEOTIDE SEQUENCE</scope>
    <source>
        <strain evidence="3">VKM Ac-1069</strain>
    </source>
</reference>
<dbReference type="Proteomes" id="UP001143463">
    <property type="component" value="Unassembled WGS sequence"/>
</dbReference>
<evidence type="ECO:0000313" key="3">
    <source>
        <dbReference type="EMBL" id="GLL15503.1"/>
    </source>
</evidence>
<evidence type="ECO:0000256" key="1">
    <source>
        <dbReference type="ARBA" id="ARBA00022723"/>
    </source>
</evidence>
<name>A0A9W6UFB3_9PSEU</name>
<dbReference type="InterPro" id="IPR001307">
    <property type="entry name" value="Thiosulphate_STrfase_CS"/>
</dbReference>
<dbReference type="Pfam" id="PF00581">
    <property type="entry name" value="Rhodanese"/>
    <property type="match status" value="2"/>
</dbReference>
<dbReference type="SUPFAM" id="SSF56281">
    <property type="entry name" value="Metallo-hydrolase/oxidoreductase"/>
    <property type="match status" value="1"/>
</dbReference>
<dbReference type="InterPro" id="IPR001763">
    <property type="entry name" value="Rhodanese-like_dom"/>
</dbReference>
<keyword evidence="1" id="KW-0479">Metal-binding</keyword>
<keyword evidence="4" id="KW-1185">Reference proteome</keyword>
<dbReference type="PANTHER" id="PTHR43084">
    <property type="entry name" value="PERSULFIDE DIOXYGENASE ETHE1"/>
    <property type="match status" value="1"/>
</dbReference>
<dbReference type="CDD" id="cd07724">
    <property type="entry name" value="POD-like_MBL-fold"/>
    <property type="match status" value="1"/>
</dbReference>
<evidence type="ECO:0000313" key="4">
    <source>
        <dbReference type="Proteomes" id="UP001143463"/>
    </source>
</evidence>